<dbReference type="AlphaFoldDB" id="A0A8H7QKY0"/>
<reference evidence="2" key="1">
    <citation type="submission" date="2020-12" db="EMBL/GenBank/DDBJ databases">
        <title>Metabolic potential, ecology and presence of endohyphal bacteria is reflected in genomic diversity of Mucoromycotina.</title>
        <authorList>
            <person name="Muszewska A."/>
            <person name="Okrasinska A."/>
            <person name="Steczkiewicz K."/>
            <person name="Drgas O."/>
            <person name="Orlowska M."/>
            <person name="Perlinska-Lenart U."/>
            <person name="Aleksandrzak-Piekarczyk T."/>
            <person name="Szatraj K."/>
            <person name="Zielenkiewicz U."/>
            <person name="Pilsyk S."/>
            <person name="Malc E."/>
            <person name="Mieczkowski P."/>
            <person name="Kruszewska J.S."/>
            <person name="Biernat P."/>
            <person name="Pawlowska J."/>
        </authorList>
    </citation>
    <scope>NUCLEOTIDE SEQUENCE</scope>
    <source>
        <strain evidence="2">WA0000017839</strain>
    </source>
</reference>
<accession>A0A8H7QKY0</accession>
<feature type="compositionally biased region" description="Low complexity" evidence="1">
    <location>
        <begin position="22"/>
        <end position="42"/>
    </location>
</feature>
<evidence type="ECO:0000313" key="2">
    <source>
        <dbReference type="EMBL" id="KAG2193456.1"/>
    </source>
</evidence>
<organism evidence="2 3">
    <name type="scientific">Mucor saturninus</name>
    <dbReference type="NCBI Taxonomy" id="64648"/>
    <lineage>
        <taxon>Eukaryota</taxon>
        <taxon>Fungi</taxon>
        <taxon>Fungi incertae sedis</taxon>
        <taxon>Mucoromycota</taxon>
        <taxon>Mucoromycotina</taxon>
        <taxon>Mucoromycetes</taxon>
        <taxon>Mucorales</taxon>
        <taxon>Mucorineae</taxon>
        <taxon>Mucoraceae</taxon>
        <taxon>Mucor</taxon>
    </lineage>
</organism>
<keyword evidence="3" id="KW-1185">Reference proteome</keyword>
<sequence length="311" mass="35043">MPKSIYFTRSQSGRPAARHASHFPSVSSSSDSSSTEYESCYSGDNGDAPPVSNTSNVDEHDSFDSEAETPSLSVPLVRPTPASIVLEEEEFHFGHTHIYGDYVIESIEFDPLLEAEDVSLTFAEYVNRCQEAFTLSEKVQILLDGVVIHNNQQKPIFVDMEQDHSNLIFCERNYDALITHAVHDVPLLAGNRVKFSLCPEFSTAIKRIDYGSYTYRGLRKPFKKYANMRLLEIDGMGLLHFHVLFPDLEFEGRSSALDVEKQSVMNHNLMLRFNNISVQNLPGPSKTIHAMNPRFQEISNHDSFSSISDAK</sequence>
<name>A0A8H7QKY0_9FUNG</name>
<proteinExistence type="predicted"/>
<evidence type="ECO:0000256" key="1">
    <source>
        <dbReference type="SAM" id="MobiDB-lite"/>
    </source>
</evidence>
<dbReference type="EMBL" id="JAEPRD010000232">
    <property type="protein sequence ID" value="KAG2193456.1"/>
    <property type="molecule type" value="Genomic_DNA"/>
</dbReference>
<protein>
    <submittedName>
        <fullName evidence="2">Uncharacterized protein</fullName>
    </submittedName>
</protein>
<comment type="caution">
    <text evidence="2">The sequence shown here is derived from an EMBL/GenBank/DDBJ whole genome shotgun (WGS) entry which is preliminary data.</text>
</comment>
<evidence type="ECO:0000313" key="3">
    <source>
        <dbReference type="Proteomes" id="UP000603453"/>
    </source>
</evidence>
<feature type="region of interest" description="Disordered" evidence="1">
    <location>
        <begin position="1"/>
        <end position="75"/>
    </location>
</feature>
<gene>
    <name evidence="2" type="ORF">INT47_004678</name>
</gene>
<dbReference type="Proteomes" id="UP000603453">
    <property type="component" value="Unassembled WGS sequence"/>
</dbReference>